<organism evidence="2 3">
    <name type="scientific">Nocardioides panaciterrulae</name>
    <dbReference type="NCBI Taxonomy" id="661492"/>
    <lineage>
        <taxon>Bacteria</taxon>
        <taxon>Bacillati</taxon>
        <taxon>Actinomycetota</taxon>
        <taxon>Actinomycetes</taxon>
        <taxon>Propionibacteriales</taxon>
        <taxon>Nocardioidaceae</taxon>
        <taxon>Nocardioides</taxon>
    </lineage>
</organism>
<evidence type="ECO:0000313" key="3">
    <source>
        <dbReference type="Proteomes" id="UP000535511"/>
    </source>
</evidence>
<protein>
    <recommendedName>
        <fullName evidence="4">Netrin module non-TIMP type domain-containing protein</fullName>
    </recommendedName>
</protein>
<dbReference type="SUPFAM" id="SSF50242">
    <property type="entry name" value="TIMP-like"/>
    <property type="match status" value="1"/>
</dbReference>
<dbReference type="Gene3D" id="2.40.50.120">
    <property type="match status" value="1"/>
</dbReference>
<feature type="transmembrane region" description="Helical" evidence="1">
    <location>
        <begin position="200"/>
        <end position="218"/>
    </location>
</feature>
<dbReference type="EMBL" id="JACCBG010000001">
    <property type="protein sequence ID" value="NYD43827.1"/>
    <property type="molecule type" value="Genomic_DNA"/>
</dbReference>
<dbReference type="InterPro" id="IPR008993">
    <property type="entry name" value="TIMP-like_OB-fold"/>
</dbReference>
<reference evidence="2 3" key="1">
    <citation type="submission" date="2020-07" db="EMBL/GenBank/DDBJ databases">
        <title>Sequencing the genomes of 1000 actinobacteria strains.</title>
        <authorList>
            <person name="Klenk H.-P."/>
        </authorList>
    </citation>
    <scope>NUCLEOTIDE SEQUENCE [LARGE SCALE GENOMIC DNA]</scope>
    <source>
        <strain evidence="2 3">DSM 21350</strain>
    </source>
</reference>
<comment type="caution">
    <text evidence="2">The sequence shown here is derived from an EMBL/GenBank/DDBJ whole genome shotgun (WGS) entry which is preliminary data.</text>
</comment>
<gene>
    <name evidence="2" type="ORF">BJZ21_003910</name>
</gene>
<keyword evidence="1" id="KW-0812">Transmembrane</keyword>
<evidence type="ECO:0008006" key="4">
    <source>
        <dbReference type="Google" id="ProtNLM"/>
    </source>
</evidence>
<evidence type="ECO:0000313" key="2">
    <source>
        <dbReference type="EMBL" id="NYD43827.1"/>
    </source>
</evidence>
<name>A0A7Y9EA43_9ACTN</name>
<keyword evidence="1" id="KW-1133">Transmembrane helix</keyword>
<sequence length="225" mass="22656">MRAPVSSADGSARASAGASARVSAGVSAVGRAVAALLLAGSAVVLAQVPTQAAAPTRAAACPNVQVADQARRADDVFTGTVTGRSVARRSGTTTTTYDVDVERVYKGPVRDSSVQVSSRASKGAPALAGLVKGSRYVFFTSEQGTTLATDRCSGTARAGDSLVGQVEKLLGNGHLPVPPAPQKASFTKVADAAPTSFTRLAAPGAAMVLVGLLGLVVVRRLARRA</sequence>
<evidence type="ECO:0000256" key="1">
    <source>
        <dbReference type="SAM" id="Phobius"/>
    </source>
</evidence>
<keyword evidence="3" id="KW-1185">Reference proteome</keyword>
<dbReference type="AlphaFoldDB" id="A0A7Y9EA43"/>
<accession>A0A7Y9EA43</accession>
<keyword evidence="1" id="KW-0472">Membrane</keyword>
<dbReference type="RefSeq" id="WP_179665300.1">
    <property type="nucleotide sequence ID" value="NZ_JACCBG010000001.1"/>
</dbReference>
<dbReference type="Proteomes" id="UP000535511">
    <property type="component" value="Unassembled WGS sequence"/>
</dbReference>
<proteinExistence type="predicted"/>